<dbReference type="EMBL" id="GGFL01008924">
    <property type="protein sequence ID" value="MBW73102.1"/>
    <property type="molecule type" value="Transcribed_RNA"/>
</dbReference>
<feature type="chain" id="PRO_5014617359" evidence="2">
    <location>
        <begin position="20"/>
        <end position="79"/>
    </location>
</feature>
<evidence type="ECO:0000256" key="1">
    <source>
        <dbReference type="SAM" id="MobiDB-lite"/>
    </source>
</evidence>
<evidence type="ECO:0000256" key="2">
    <source>
        <dbReference type="SAM" id="SignalP"/>
    </source>
</evidence>
<feature type="region of interest" description="Disordered" evidence="1">
    <location>
        <begin position="52"/>
        <end position="79"/>
    </location>
</feature>
<feature type="compositionally biased region" description="Basic and acidic residues" evidence="1">
    <location>
        <begin position="68"/>
        <end position="79"/>
    </location>
</feature>
<protein>
    <submittedName>
        <fullName evidence="3">Putative secreted protein</fullName>
    </submittedName>
</protein>
<keyword evidence="2" id="KW-0732">Signal</keyword>
<evidence type="ECO:0000313" key="3">
    <source>
        <dbReference type="EMBL" id="MBW73102.1"/>
    </source>
</evidence>
<name>A0A2M4D689_ANODA</name>
<feature type="signal peptide" evidence="2">
    <location>
        <begin position="1"/>
        <end position="19"/>
    </location>
</feature>
<dbReference type="AlphaFoldDB" id="A0A2M4D689"/>
<accession>A0A2M4D689</accession>
<organism evidence="3">
    <name type="scientific">Anopheles darlingi</name>
    <name type="common">Mosquito</name>
    <dbReference type="NCBI Taxonomy" id="43151"/>
    <lineage>
        <taxon>Eukaryota</taxon>
        <taxon>Metazoa</taxon>
        <taxon>Ecdysozoa</taxon>
        <taxon>Arthropoda</taxon>
        <taxon>Hexapoda</taxon>
        <taxon>Insecta</taxon>
        <taxon>Pterygota</taxon>
        <taxon>Neoptera</taxon>
        <taxon>Endopterygota</taxon>
        <taxon>Diptera</taxon>
        <taxon>Nematocera</taxon>
        <taxon>Culicoidea</taxon>
        <taxon>Culicidae</taxon>
        <taxon>Anophelinae</taxon>
        <taxon>Anopheles</taxon>
    </lineage>
</organism>
<sequence length="79" mass="8794">MLPFLRCLHLTYCVSLTSGTGGDIFYQIPPLAAGGKEGRRRRLIVLPVDTRRARSDDVDIDASSPSHENNDRAHDEVDE</sequence>
<proteinExistence type="predicted"/>
<reference evidence="3" key="1">
    <citation type="submission" date="2018-01" db="EMBL/GenBank/DDBJ databases">
        <title>An insight into the sialome of Amazonian anophelines.</title>
        <authorList>
            <person name="Ribeiro J.M."/>
            <person name="Scarpassa V."/>
            <person name="Calvo E."/>
        </authorList>
    </citation>
    <scope>NUCLEOTIDE SEQUENCE</scope>
</reference>